<name>A0A2G3AID9_CAPAN</name>
<dbReference type="EMBL" id="AYRZ02000001">
    <property type="protein sequence ID" value="PHT94005.1"/>
    <property type="molecule type" value="Genomic_DNA"/>
</dbReference>
<accession>A0A2G3AID9</accession>
<dbReference type="STRING" id="4072.A0A2G3AID9"/>
<dbReference type="OMA" id="STAFREC"/>
<dbReference type="PANTHER" id="PTHR35218:SF7">
    <property type="entry name" value="ENDONUCLEASE_EXONUCLEASE_PHOSPHATASE"/>
    <property type="match status" value="1"/>
</dbReference>
<protein>
    <recommendedName>
        <fullName evidence="3">DUF4283 domain-containing protein</fullName>
    </recommendedName>
</protein>
<dbReference type="SUPFAM" id="SSF56219">
    <property type="entry name" value="DNase I-like"/>
    <property type="match status" value="1"/>
</dbReference>
<comment type="caution">
    <text evidence="1">The sequence shown here is derived from an EMBL/GenBank/DDBJ whole genome shotgun (WGS) entry which is preliminary data.</text>
</comment>
<evidence type="ECO:0000313" key="2">
    <source>
        <dbReference type="Proteomes" id="UP000222542"/>
    </source>
</evidence>
<dbReference type="PANTHER" id="PTHR35218">
    <property type="entry name" value="RNASE H DOMAIN-CONTAINING PROTEIN"/>
    <property type="match status" value="1"/>
</dbReference>
<dbReference type="InterPro" id="IPR036691">
    <property type="entry name" value="Endo/exonu/phosph_ase_sf"/>
</dbReference>
<sequence length="178" mass="20716">MIFENEIGGIVEQIIEYEWKPILCKSCNNFGHDMLNRAQAGKVSLNLCKRWLFTTNLSQHKGGRIWVLWKPGIYEVEIQVVTTQMIHSKVRHIGTNKVLWFSLVYDFNDIRIRRDLWSNLKAVLGTICEPWAVMGDFNVLNFNKRVGSPVRYSEIKEFSDCGSKCVLQDPQPTRVFYT</sequence>
<reference evidence="1 2" key="2">
    <citation type="journal article" date="2017" name="Genome Biol.">
        <title>New reference genome sequences of hot pepper reveal the massive evolution of plant disease-resistance genes by retroduplication.</title>
        <authorList>
            <person name="Kim S."/>
            <person name="Park J."/>
            <person name="Yeom S.I."/>
            <person name="Kim Y.M."/>
            <person name="Seo E."/>
            <person name="Kim K.T."/>
            <person name="Kim M.S."/>
            <person name="Lee J.M."/>
            <person name="Cheong K."/>
            <person name="Shin H.S."/>
            <person name="Kim S.B."/>
            <person name="Han K."/>
            <person name="Lee J."/>
            <person name="Park M."/>
            <person name="Lee H.A."/>
            <person name="Lee H.Y."/>
            <person name="Lee Y."/>
            <person name="Oh S."/>
            <person name="Lee J.H."/>
            <person name="Choi E."/>
            <person name="Choi E."/>
            <person name="Lee S.E."/>
            <person name="Jeon J."/>
            <person name="Kim H."/>
            <person name="Choi G."/>
            <person name="Song H."/>
            <person name="Lee J."/>
            <person name="Lee S.C."/>
            <person name="Kwon J.K."/>
            <person name="Lee H.Y."/>
            <person name="Koo N."/>
            <person name="Hong Y."/>
            <person name="Kim R.W."/>
            <person name="Kang W.H."/>
            <person name="Huh J.H."/>
            <person name="Kang B.C."/>
            <person name="Yang T.J."/>
            <person name="Lee Y.H."/>
            <person name="Bennetzen J.L."/>
            <person name="Choi D."/>
        </authorList>
    </citation>
    <scope>NUCLEOTIDE SEQUENCE [LARGE SCALE GENOMIC DNA]</scope>
    <source>
        <strain evidence="2">cv. CM334</strain>
    </source>
</reference>
<evidence type="ECO:0008006" key="3">
    <source>
        <dbReference type="Google" id="ProtNLM"/>
    </source>
</evidence>
<evidence type="ECO:0000313" key="1">
    <source>
        <dbReference type="EMBL" id="PHT94005.1"/>
    </source>
</evidence>
<gene>
    <name evidence="1" type="ORF">T459_01887</name>
</gene>
<dbReference type="Proteomes" id="UP000222542">
    <property type="component" value="Unassembled WGS sequence"/>
</dbReference>
<proteinExistence type="predicted"/>
<reference evidence="1 2" key="1">
    <citation type="journal article" date="2014" name="Nat. Genet.">
        <title>Genome sequence of the hot pepper provides insights into the evolution of pungency in Capsicum species.</title>
        <authorList>
            <person name="Kim S."/>
            <person name="Park M."/>
            <person name="Yeom S.I."/>
            <person name="Kim Y.M."/>
            <person name="Lee J.M."/>
            <person name="Lee H.A."/>
            <person name="Seo E."/>
            <person name="Choi J."/>
            <person name="Cheong K."/>
            <person name="Kim K.T."/>
            <person name="Jung K."/>
            <person name="Lee G.W."/>
            <person name="Oh S.K."/>
            <person name="Bae C."/>
            <person name="Kim S.B."/>
            <person name="Lee H.Y."/>
            <person name="Kim S.Y."/>
            <person name="Kim M.S."/>
            <person name="Kang B.C."/>
            <person name="Jo Y.D."/>
            <person name="Yang H.B."/>
            <person name="Jeong H.J."/>
            <person name="Kang W.H."/>
            <person name="Kwon J.K."/>
            <person name="Shin C."/>
            <person name="Lim J.Y."/>
            <person name="Park J.H."/>
            <person name="Huh J.H."/>
            <person name="Kim J.S."/>
            <person name="Kim B.D."/>
            <person name="Cohen O."/>
            <person name="Paran I."/>
            <person name="Suh M.C."/>
            <person name="Lee S.B."/>
            <person name="Kim Y.K."/>
            <person name="Shin Y."/>
            <person name="Noh S.J."/>
            <person name="Park J."/>
            <person name="Seo Y.S."/>
            <person name="Kwon S.Y."/>
            <person name="Kim H.A."/>
            <person name="Park J.M."/>
            <person name="Kim H.J."/>
            <person name="Choi S.B."/>
            <person name="Bosland P.W."/>
            <person name="Reeves G."/>
            <person name="Jo S.H."/>
            <person name="Lee B.W."/>
            <person name="Cho H.T."/>
            <person name="Choi H.S."/>
            <person name="Lee M.S."/>
            <person name="Yu Y."/>
            <person name="Do Choi Y."/>
            <person name="Park B.S."/>
            <person name="van Deynze A."/>
            <person name="Ashrafi H."/>
            <person name="Hill T."/>
            <person name="Kim W.T."/>
            <person name="Pai H.S."/>
            <person name="Ahn H.K."/>
            <person name="Yeam I."/>
            <person name="Giovannoni J.J."/>
            <person name="Rose J.K."/>
            <person name="Sorensen I."/>
            <person name="Lee S.J."/>
            <person name="Kim R.W."/>
            <person name="Choi I.Y."/>
            <person name="Choi B.S."/>
            <person name="Lim J.S."/>
            <person name="Lee Y.H."/>
            <person name="Choi D."/>
        </authorList>
    </citation>
    <scope>NUCLEOTIDE SEQUENCE [LARGE SCALE GENOMIC DNA]</scope>
    <source>
        <strain evidence="2">cv. CM334</strain>
    </source>
</reference>
<dbReference type="Gramene" id="PHT94005">
    <property type="protein sequence ID" value="PHT94005"/>
    <property type="gene ID" value="T459_01887"/>
</dbReference>
<organism evidence="1 2">
    <name type="scientific">Capsicum annuum</name>
    <name type="common">Capsicum pepper</name>
    <dbReference type="NCBI Taxonomy" id="4072"/>
    <lineage>
        <taxon>Eukaryota</taxon>
        <taxon>Viridiplantae</taxon>
        <taxon>Streptophyta</taxon>
        <taxon>Embryophyta</taxon>
        <taxon>Tracheophyta</taxon>
        <taxon>Spermatophyta</taxon>
        <taxon>Magnoliopsida</taxon>
        <taxon>eudicotyledons</taxon>
        <taxon>Gunneridae</taxon>
        <taxon>Pentapetalae</taxon>
        <taxon>asterids</taxon>
        <taxon>lamiids</taxon>
        <taxon>Solanales</taxon>
        <taxon>Solanaceae</taxon>
        <taxon>Solanoideae</taxon>
        <taxon>Capsiceae</taxon>
        <taxon>Capsicum</taxon>
    </lineage>
</organism>
<keyword evidence="2" id="KW-1185">Reference proteome</keyword>
<dbReference type="AlphaFoldDB" id="A0A2G3AID9"/>